<gene>
    <name evidence="2" type="ORF">RM445_06700</name>
</gene>
<keyword evidence="3" id="KW-1185">Reference proteome</keyword>
<name>A0ABU2N5J5_9PSEU</name>
<sequence length="101" mass="11228">MFVVHVHVHVTPDDVEAFLDECRRNSEASLQEPGVRRFDVLQDEGDPAHVVLSEVYVDQAAADAHKQTAHYARWRDAVAGMMAQPRSSTRFAAVAPGEDGW</sequence>
<comment type="caution">
    <text evidence="2">The sequence shown here is derived from an EMBL/GenBank/DDBJ whole genome shotgun (WGS) entry which is preliminary data.</text>
</comment>
<dbReference type="PANTHER" id="PTHR33336">
    <property type="entry name" value="QUINOL MONOOXYGENASE YGIN-RELATED"/>
    <property type="match status" value="1"/>
</dbReference>
<dbReference type="Pfam" id="PF03992">
    <property type="entry name" value="ABM"/>
    <property type="match status" value="1"/>
</dbReference>
<dbReference type="Proteomes" id="UP001183202">
    <property type="component" value="Unassembled WGS sequence"/>
</dbReference>
<dbReference type="InterPro" id="IPR050744">
    <property type="entry name" value="AI-2_Isomerase_LsrG"/>
</dbReference>
<feature type="domain" description="ABM" evidence="1">
    <location>
        <begin position="2"/>
        <end position="91"/>
    </location>
</feature>
<dbReference type="EMBL" id="JAVREJ010000003">
    <property type="protein sequence ID" value="MDT0349211.1"/>
    <property type="molecule type" value="Genomic_DNA"/>
</dbReference>
<dbReference type="RefSeq" id="WP_311555191.1">
    <property type="nucleotide sequence ID" value="NZ_JAVREJ010000003.1"/>
</dbReference>
<dbReference type="PANTHER" id="PTHR33336:SF1">
    <property type="entry name" value="(4S)-4-HYDROXY-5-PHOSPHONOOXYPENTANE-2,3-DIONE ISOMERASE"/>
    <property type="match status" value="1"/>
</dbReference>
<evidence type="ECO:0000313" key="2">
    <source>
        <dbReference type="EMBL" id="MDT0349211.1"/>
    </source>
</evidence>
<proteinExistence type="predicted"/>
<keyword evidence="2" id="KW-0560">Oxidoreductase</keyword>
<keyword evidence="2" id="KW-0503">Monooxygenase</keyword>
<dbReference type="InterPro" id="IPR011008">
    <property type="entry name" value="Dimeric_a/b-barrel"/>
</dbReference>
<evidence type="ECO:0000259" key="1">
    <source>
        <dbReference type="PROSITE" id="PS51725"/>
    </source>
</evidence>
<organism evidence="2 3">
    <name type="scientific">Pseudonocardia charpentierae</name>
    <dbReference type="NCBI Taxonomy" id="3075545"/>
    <lineage>
        <taxon>Bacteria</taxon>
        <taxon>Bacillati</taxon>
        <taxon>Actinomycetota</taxon>
        <taxon>Actinomycetes</taxon>
        <taxon>Pseudonocardiales</taxon>
        <taxon>Pseudonocardiaceae</taxon>
        <taxon>Pseudonocardia</taxon>
    </lineage>
</organism>
<dbReference type="Gene3D" id="3.30.70.100">
    <property type="match status" value="1"/>
</dbReference>
<accession>A0ABU2N5J5</accession>
<dbReference type="SUPFAM" id="SSF54909">
    <property type="entry name" value="Dimeric alpha+beta barrel"/>
    <property type="match status" value="1"/>
</dbReference>
<dbReference type="PROSITE" id="PS51725">
    <property type="entry name" value="ABM"/>
    <property type="match status" value="1"/>
</dbReference>
<dbReference type="GO" id="GO:0004497">
    <property type="term" value="F:monooxygenase activity"/>
    <property type="evidence" value="ECO:0007669"/>
    <property type="project" value="UniProtKB-KW"/>
</dbReference>
<dbReference type="InterPro" id="IPR007138">
    <property type="entry name" value="ABM_dom"/>
</dbReference>
<reference evidence="3" key="1">
    <citation type="submission" date="2023-07" db="EMBL/GenBank/DDBJ databases">
        <title>30 novel species of actinomycetes from the DSMZ collection.</title>
        <authorList>
            <person name="Nouioui I."/>
        </authorList>
    </citation>
    <scope>NUCLEOTIDE SEQUENCE [LARGE SCALE GENOMIC DNA]</scope>
    <source>
        <strain evidence="3">DSM 45834</strain>
    </source>
</reference>
<evidence type="ECO:0000313" key="3">
    <source>
        <dbReference type="Proteomes" id="UP001183202"/>
    </source>
</evidence>
<protein>
    <submittedName>
        <fullName evidence="2">Antibiotic biosynthesis monooxygenase</fullName>
    </submittedName>
</protein>